<dbReference type="AlphaFoldDB" id="A0AAN7WNR1"/>
<dbReference type="EMBL" id="JAWIZZ010000045">
    <property type="protein sequence ID" value="KAK5779892.1"/>
    <property type="molecule type" value="Genomic_DNA"/>
</dbReference>
<reference evidence="2" key="1">
    <citation type="submission" date="2023-07" db="EMBL/GenBank/DDBJ databases">
        <title>A draft genome of Kazachstania heterogenica Y-27499.</title>
        <authorList>
            <person name="Donic C."/>
            <person name="Kralova J.S."/>
            <person name="Fidel L."/>
            <person name="Ben-Dor S."/>
            <person name="Jung S."/>
        </authorList>
    </citation>
    <scope>NUCLEOTIDE SEQUENCE [LARGE SCALE GENOMIC DNA]</scope>
    <source>
        <strain evidence="2">Y27499</strain>
    </source>
</reference>
<gene>
    <name evidence="1" type="ORF">RI543_002431</name>
</gene>
<evidence type="ECO:0000313" key="1">
    <source>
        <dbReference type="EMBL" id="KAK5779892.1"/>
    </source>
</evidence>
<keyword evidence="2" id="KW-1185">Reference proteome</keyword>
<evidence type="ECO:0000313" key="2">
    <source>
        <dbReference type="Proteomes" id="UP001306508"/>
    </source>
</evidence>
<protein>
    <submittedName>
        <fullName evidence="1">Uncharacterized protein</fullName>
    </submittedName>
</protein>
<sequence>MSLSNCYIESMRLDINPFSRNITTYYDNIWEIRLDSILSDKSSTSMVSSLSLEPLEILFENQSTKNESIDCSDDTDTVNDLYDKRFYSKLYDTTKLSPNISLTAIHSHLAAIKKKDSVEMSIKRKSKGKRNNKDRKKKSILQKSQVSLFFQRQKKIRSMKQNIDETNNTVRFGFFAGDVDKRHEACAIDGINYSTSMKSHKDCVCRSFAICRSPLRQEIR</sequence>
<comment type="caution">
    <text evidence="1">The sequence shown here is derived from an EMBL/GenBank/DDBJ whole genome shotgun (WGS) entry which is preliminary data.</text>
</comment>
<dbReference type="Proteomes" id="UP001306508">
    <property type="component" value="Unassembled WGS sequence"/>
</dbReference>
<proteinExistence type="predicted"/>
<organism evidence="1 2">
    <name type="scientific">Arxiozyma heterogenica</name>
    <dbReference type="NCBI Taxonomy" id="278026"/>
    <lineage>
        <taxon>Eukaryota</taxon>
        <taxon>Fungi</taxon>
        <taxon>Dikarya</taxon>
        <taxon>Ascomycota</taxon>
        <taxon>Saccharomycotina</taxon>
        <taxon>Saccharomycetes</taxon>
        <taxon>Saccharomycetales</taxon>
        <taxon>Saccharomycetaceae</taxon>
        <taxon>Arxiozyma</taxon>
    </lineage>
</organism>
<name>A0AAN7WNR1_9SACH</name>
<accession>A0AAN7WNR1</accession>